<keyword evidence="3" id="KW-1185">Reference proteome</keyword>
<protein>
    <submittedName>
        <fullName evidence="2">Uncharacterized protein</fullName>
    </submittedName>
</protein>
<dbReference type="Proteomes" id="UP001187192">
    <property type="component" value="Unassembled WGS sequence"/>
</dbReference>
<keyword evidence="1" id="KW-0175">Coiled coil</keyword>
<evidence type="ECO:0000313" key="3">
    <source>
        <dbReference type="Proteomes" id="UP001187192"/>
    </source>
</evidence>
<accession>A0AA88D7G5</accession>
<dbReference type="EMBL" id="BTGU01000025">
    <property type="protein sequence ID" value="GMN47305.1"/>
    <property type="molecule type" value="Genomic_DNA"/>
</dbReference>
<proteinExistence type="predicted"/>
<comment type="caution">
    <text evidence="2">The sequence shown here is derived from an EMBL/GenBank/DDBJ whole genome shotgun (WGS) entry which is preliminary data.</text>
</comment>
<feature type="coiled-coil region" evidence="1">
    <location>
        <begin position="164"/>
        <end position="195"/>
    </location>
</feature>
<gene>
    <name evidence="2" type="ORF">TIFTF001_016482</name>
</gene>
<evidence type="ECO:0000256" key="1">
    <source>
        <dbReference type="SAM" id="Coils"/>
    </source>
</evidence>
<sequence length="216" mass="24663">MNLKHNKKEKSITSQVEVQNFTDDDDVNDNKDLTETLTSLTQNFNKKMNRKIDKSNNFQKSKAAASLFESKKKSKGIQFRSQEYDEDQVSNHVAFNIVTDRNAAKNYVVVTKAVVTPAGIVETVSDEDIQRAYKEMYSKGIQVCKINKTLEIHVDELCKEKDVLKRAVINYEFLTAEKERKLQETIHELENMQKSLKMLNSGTANLDHILSIGKAS</sequence>
<dbReference type="AlphaFoldDB" id="A0AA88D7G5"/>
<evidence type="ECO:0000313" key="2">
    <source>
        <dbReference type="EMBL" id="GMN47305.1"/>
    </source>
</evidence>
<organism evidence="2 3">
    <name type="scientific">Ficus carica</name>
    <name type="common">Common fig</name>
    <dbReference type="NCBI Taxonomy" id="3494"/>
    <lineage>
        <taxon>Eukaryota</taxon>
        <taxon>Viridiplantae</taxon>
        <taxon>Streptophyta</taxon>
        <taxon>Embryophyta</taxon>
        <taxon>Tracheophyta</taxon>
        <taxon>Spermatophyta</taxon>
        <taxon>Magnoliopsida</taxon>
        <taxon>eudicotyledons</taxon>
        <taxon>Gunneridae</taxon>
        <taxon>Pentapetalae</taxon>
        <taxon>rosids</taxon>
        <taxon>fabids</taxon>
        <taxon>Rosales</taxon>
        <taxon>Moraceae</taxon>
        <taxon>Ficeae</taxon>
        <taxon>Ficus</taxon>
    </lineage>
</organism>
<name>A0AA88D7G5_FICCA</name>
<reference evidence="2" key="1">
    <citation type="submission" date="2023-07" db="EMBL/GenBank/DDBJ databases">
        <title>draft genome sequence of fig (Ficus carica).</title>
        <authorList>
            <person name="Takahashi T."/>
            <person name="Nishimura K."/>
        </authorList>
    </citation>
    <scope>NUCLEOTIDE SEQUENCE</scope>
</reference>